<dbReference type="SUPFAM" id="SSF53474">
    <property type="entry name" value="alpha/beta-Hydrolases"/>
    <property type="match status" value="1"/>
</dbReference>
<comment type="catalytic activity">
    <reaction evidence="1">
        <text>Hydrolysis of Pro-|-Xaa &gt;&gt; Ala-|-Xaa in oligopeptides.</text>
        <dbReference type="EC" id="3.4.21.26"/>
    </reaction>
</comment>
<dbReference type="EC" id="3.4.21.26" evidence="3"/>
<dbReference type="InterPro" id="IPR002471">
    <property type="entry name" value="Pept_S9_AS"/>
</dbReference>
<gene>
    <name evidence="9" type="ORF">FSZ17_18690</name>
</gene>
<dbReference type="EMBL" id="CP042593">
    <property type="protein sequence ID" value="QED49115.1"/>
    <property type="molecule type" value="Genomic_DNA"/>
</dbReference>
<sequence>MTILKTEIEDNFHGTIVNDPFRWLENSDSLQTKEWDSQQMLATEQYIEAIPQRDIIKDRLENLWDYPKYFVPKKHGDYYYYLKNCGSNNQPNLYRSKNLEAIEETEEVIIDVNSLSNDGTIAITNLSFHSNGTLLAYALSEKGSDWQEFQILNLKSLEHYSEKIVWCKFSSIAWEKDGNGFYYNRYPEAHNELNDENHFNKVYWHSLNTDQRADEVIFEYLEDQQMLFYPSITSDNSYLILHAGRGTEHRSRYLYKDLSTPNSKFKWLLKDGDALYSFIGKKENQLYFFTDKEAPNGQIISISIDSPENENWKVVIPEMDESISSIEIIADHLVVSYIRHASYCLKVFTTSGNFIKEIPMPELGTIVEFHGKEEDDELYFSFTSFLSPTSIYKYSFETGQVTAVFKSSFQLDPSEYKTEQVFYHSKDGTKIPMFLTYKKGMKRDGQNPALLYGYGGYHISLTPSFSASNLLWLENGGIYAVANIRGGGEYGLSWHEAGMKEKKQNVFDDFIAAAEYLISEGYTNSAKLAIMGGSNGGLLVAACMIQRPELFGAIICNVPVLDMLRFQKFTVGRFWVTEFGDPEATREEFEVLYAYSPLHNIENRVQYPPILITTADSDDRVVPAHARKFTAALQDANPQATKPILLRIEKGAGHGLGKPLEKIIGEHTDIFAFLFKHLEV</sequence>
<dbReference type="SUPFAM" id="SSF50993">
    <property type="entry name" value="Peptidase/esterase 'gauge' domain"/>
    <property type="match status" value="1"/>
</dbReference>
<keyword evidence="5" id="KW-0378">Hydrolase</keyword>
<protein>
    <recommendedName>
        <fullName evidence="3">prolyl oligopeptidase</fullName>
        <ecNumber evidence="3">3.4.21.26</ecNumber>
    </recommendedName>
</protein>
<dbReference type="PRINTS" id="PR00862">
    <property type="entry name" value="PROLIGOPTASE"/>
</dbReference>
<evidence type="ECO:0000256" key="5">
    <source>
        <dbReference type="ARBA" id="ARBA00022801"/>
    </source>
</evidence>
<keyword evidence="4" id="KW-0645">Protease</keyword>
<dbReference type="GO" id="GO:0005829">
    <property type="term" value="C:cytosol"/>
    <property type="evidence" value="ECO:0007669"/>
    <property type="project" value="TreeGrafter"/>
</dbReference>
<dbReference type="PANTHER" id="PTHR42881:SF2">
    <property type="entry name" value="PROLYL ENDOPEPTIDASE"/>
    <property type="match status" value="1"/>
</dbReference>
<dbReference type="Gene3D" id="3.40.50.1820">
    <property type="entry name" value="alpha/beta hydrolase"/>
    <property type="match status" value="1"/>
</dbReference>
<proteinExistence type="inferred from homology"/>
<evidence type="ECO:0000259" key="8">
    <source>
        <dbReference type="Pfam" id="PF02897"/>
    </source>
</evidence>
<dbReference type="FunFam" id="3.40.50.1820:FF:000005">
    <property type="entry name" value="Prolyl endopeptidase"/>
    <property type="match status" value="1"/>
</dbReference>
<dbReference type="InterPro" id="IPR001375">
    <property type="entry name" value="Peptidase_S9_cat"/>
</dbReference>
<evidence type="ECO:0000313" key="9">
    <source>
        <dbReference type="EMBL" id="QED49115.1"/>
    </source>
</evidence>
<dbReference type="PANTHER" id="PTHR42881">
    <property type="entry name" value="PROLYL ENDOPEPTIDASE"/>
    <property type="match status" value="1"/>
</dbReference>
<evidence type="ECO:0000313" key="10">
    <source>
        <dbReference type="Proteomes" id="UP000321555"/>
    </source>
</evidence>
<dbReference type="RefSeq" id="WP_057776730.1">
    <property type="nucleotide sequence ID" value="NZ_CP042593.1"/>
</dbReference>
<dbReference type="PROSITE" id="PS00708">
    <property type="entry name" value="PRO_ENDOPEP_SER"/>
    <property type="match status" value="1"/>
</dbReference>
<keyword evidence="6" id="KW-0720">Serine protease</keyword>
<evidence type="ECO:0000256" key="1">
    <source>
        <dbReference type="ARBA" id="ARBA00001070"/>
    </source>
</evidence>
<evidence type="ECO:0000256" key="4">
    <source>
        <dbReference type="ARBA" id="ARBA00022670"/>
    </source>
</evidence>
<dbReference type="Pfam" id="PF02897">
    <property type="entry name" value="Peptidase_S9_N"/>
    <property type="match status" value="1"/>
</dbReference>
<accession>A0A5B8Z7L7</accession>
<dbReference type="InterPro" id="IPR023302">
    <property type="entry name" value="Pept_S9A_N"/>
</dbReference>
<evidence type="ECO:0000256" key="2">
    <source>
        <dbReference type="ARBA" id="ARBA00005228"/>
    </source>
</evidence>
<feature type="domain" description="Peptidase S9A N-terminal" evidence="8">
    <location>
        <begin position="9"/>
        <end position="403"/>
    </location>
</feature>
<evidence type="ECO:0000259" key="7">
    <source>
        <dbReference type="Pfam" id="PF00326"/>
    </source>
</evidence>
<dbReference type="Gene3D" id="2.130.10.120">
    <property type="entry name" value="Prolyl oligopeptidase, N-terminal domain"/>
    <property type="match status" value="1"/>
</dbReference>
<evidence type="ECO:0000256" key="6">
    <source>
        <dbReference type="ARBA" id="ARBA00022825"/>
    </source>
</evidence>
<feature type="domain" description="Peptidase S9 prolyl oligopeptidase catalytic" evidence="7">
    <location>
        <begin position="463"/>
        <end position="679"/>
    </location>
</feature>
<dbReference type="InterPro" id="IPR029058">
    <property type="entry name" value="AB_hydrolase_fold"/>
</dbReference>
<dbReference type="OrthoDB" id="9801421at2"/>
<comment type="similarity">
    <text evidence="2">Belongs to the peptidase S9A family.</text>
</comment>
<reference evidence="10" key="1">
    <citation type="submission" date="2019-08" db="EMBL/GenBank/DDBJ databases">
        <authorList>
            <person name="Zheng X."/>
        </authorList>
    </citation>
    <scope>NUCLEOTIDE SEQUENCE [LARGE SCALE GENOMIC DNA]</scope>
    <source>
        <strain evidence="10">FJAT-25496</strain>
    </source>
</reference>
<dbReference type="GO" id="GO:0070012">
    <property type="term" value="F:oligopeptidase activity"/>
    <property type="evidence" value="ECO:0007669"/>
    <property type="project" value="TreeGrafter"/>
</dbReference>
<dbReference type="KEGG" id="bda:FSZ17_18690"/>
<name>A0A5B8Z7L7_CYTDA</name>
<dbReference type="GO" id="GO:0004252">
    <property type="term" value="F:serine-type endopeptidase activity"/>
    <property type="evidence" value="ECO:0007669"/>
    <property type="project" value="UniProtKB-EC"/>
</dbReference>
<dbReference type="Pfam" id="PF00326">
    <property type="entry name" value="Peptidase_S9"/>
    <property type="match status" value="1"/>
</dbReference>
<dbReference type="InterPro" id="IPR051167">
    <property type="entry name" value="Prolyl_oligopep/macrocyclase"/>
</dbReference>
<dbReference type="InterPro" id="IPR002470">
    <property type="entry name" value="Peptidase_S9A"/>
</dbReference>
<dbReference type="GO" id="GO:0006508">
    <property type="term" value="P:proteolysis"/>
    <property type="evidence" value="ECO:0007669"/>
    <property type="project" value="UniProtKB-KW"/>
</dbReference>
<keyword evidence="10" id="KW-1185">Reference proteome</keyword>
<evidence type="ECO:0000256" key="3">
    <source>
        <dbReference type="ARBA" id="ARBA00011897"/>
    </source>
</evidence>
<organism evidence="9 10">
    <name type="scientific">Cytobacillus dafuensis</name>
    <name type="common">Bacillus dafuensis</name>
    <dbReference type="NCBI Taxonomy" id="1742359"/>
    <lineage>
        <taxon>Bacteria</taxon>
        <taxon>Bacillati</taxon>
        <taxon>Bacillota</taxon>
        <taxon>Bacilli</taxon>
        <taxon>Bacillales</taxon>
        <taxon>Bacillaceae</taxon>
        <taxon>Cytobacillus</taxon>
    </lineage>
</organism>
<dbReference type="AlphaFoldDB" id="A0A5B8Z7L7"/>
<dbReference type="Proteomes" id="UP000321555">
    <property type="component" value="Chromosome"/>
</dbReference>